<feature type="domain" description="LD-carboxypeptidase C-terminal" evidence="7">
    <location>
        <begin position="209"/>
        <end position="325"/>
    </location>
</feature>
<keyword evidence="3" id="KW-0645">Protease</keyword>
<dbReference type="SUPFAM" id="SSF52317">
    <property type="entry name" value="Class I glutamine amidotransferase-like"/>
    <property type="match status" value="1"/>
</dbReference>
<evidence type="ECO:0000313" key="9">
    <source>
        <dbReference type="Proteomes" id="UP001597545"/>
    </source>
</evidence>
<keyword evidence="5" id="KW-0720">Serine protease</keyword>
<gene>
    <name evidence="8" type="ORF">ACFSR5_08750</name>
</gene>
<dbReference type="SUPFAM" id="SSF141986">
    <property type="entry name" value="LD-carboxypeptidase A C-terminal domain-like"/>
    <property type="match status" value="1"/>
</dbReference>
<comment type="caution">
    <text evidence="8">The sequence shown here is derived from an EMBL/GenBank/DDBJ whole genome shotgun (WGS) entry which is preliminary data.</text>
</comment>
<evidence type="ECO:0000256" key="3">
    <source>
        <dbReference type="ARBA" id="ARBA00022670"/>
    </source>
</evidence>
<dbReference type="InterPro" id="IPR027478">
    <property type="entry name" value="LdcA_N"/>
</dbReference>
<name>A0ABW5KJK7_9SPHI</name>
<dbReference type="RefSeq" id="WP_380902765.1">
    <property type="nucleotide sequence ID" value="NZ_JBHUEG010000007.1"/>
</dbReference>
<dbReference type="InterPro" id="IPR027461">
    <property type="entry name" value="Carboxypeptidase_A_C_sf"/>
</dbReference>
<evidence type="ECO:0000256" key="4">
    <source>
        <dbReference type="ARBA" id="ARBA00022801"/>
    </source>
</evidence>
<dbReference type="InterPro" id="IPR029062">
    <property type="entry name" value="Class_I_gatase-like"/>
</dbReference>
<dbReference type="Gene3D" id="3.50.30.60">
    <property type="entry name" value="LD-carboxypeptidase A C-terminal domain-like"/>
    <property type="match status" value="1"/>
</dbReference>
<comment type="similarity">
    <text evidence="1">Belongs to the peptidase S66 family.</text>
</comment>
<dbReference type="PANTHER" id="PTHR30237:SF2">
    <property type="entry name" value="MUREIN TETRAPEPTIDE CARBOXYPEPTIDASE"/>
    <property type="match status" value="1"/>
</dbReference>
<dbReference type="Gene3D" id="3.40.50.10740">
    <property type="entry name" value="Class I glutamine amidotransferase-like"/>
    <property type="match status" value="1"/>
</dbReference>
<sequence>MLLVGPAAMSALPVIGSSNATRTRNTRLAPAVLKPGDTVGLITPAGALNEEDAILTTREVFEKLGFRVKEGAHIRERYGNLAGKDEQRVADIHAMFLDGEIKAIVCIRGGNGASRLLDKLDYELIARHPKVLLGYSDVTALLMAFYAKSGLISFHGAVGTSTWSHTLADAFKRQFYQNELSHFENPPAVADNFIRYNDRIRTLHPGVAEGVLLGGNLTLLSGLCGSPYLPDFKGAILFLEEVDEDTARLDRMFCQLKNAGILADVKGIIFGNCTNCKPAHGYGSLTLDQLLEDYIKPLHVPAYTGARIGHINNQFILPIGVRVRMDADKGTIDLLEKALH</sequence>
<evidence type="ECO:0000256" key="5">
    <source>
        <dbReference type="ARBA" id="ARBA00022825"/>
    </source>
</evidence>
<evidence type="ECO:0000259" key="7">
    <source>
        <dbReference type="Pfam" id="PF17676"/>
    </source>
</evidence>
<dbReference type="Proteomes" id="UP001597545">
    <property type="component" value="Unassembled WGS sequence"/>
</dbReference>
<keyword evidence="9" id="KW-1185">Reference proteome</keyword>
<proteinExistence type="inferred from homology"/>
<evidence type="ECO:0000256" key="1">
    <source>
        <dbReference type="ARBA" id="ARBA00010233"/>
    </source>
</evidence>
<keyword evidence="2" id="KW-0121">Carboxypeptidase</keyword>
<dbReference type="EMBL" id="JBHULR010000003">
    <property type="protein sequence ID" value="MFD2547731.1"/>
    <property type="molecule type" value="Genomic_DNA"/>
</dbReference>
<evidence type="ECO:0000259" key="6">
    <source>
        <dbReference type="Pfam" id="PF02016"/>
    </source>
</evidence>
<organism evidence="8 9">
    <name type="scientific">Sphingobacterium suaedae</name>
    <dbReference type="NCBI Taxonomy" id="1686402"/>
    <lineage>
        <taxon>Bacteria</taxon>
        <taxon>Pseudomonadati</taxon>
        <taxon>Bacteroidota</taxon>
        <taxon>Sphingobacteriia</taxon>
        <taxon>Sphingobacteriales</taxon>
        <taxon>Sphingobacteriaceae</taxon>
        <taxon>Sphingobacterium</taxon>
    </lineage>
</organism>
<dbReference type="Pfam" id="PF02016">
    <property type="entry name" value="Peptidase_S66"/>
    <property type="match status" value="1"/>
</dbReference>
<feature type="domain" description="LD-carboxypeptidase N-terminal" evidence="6">
    <location>
        <begin position="39"/>
        <end position="156"/>
    </location>
</feature>
<dbReference type="PIRSF" id="PIRSF028757">
    <property type="entry name" value="LD-carboxypeptidase"/>
    <property type="match status" value="1"/>
</dbReference>
<accession>A0ABW5KJK7</accession>
<dbReference type="CDD" id="cd07025">
    <property type="entry name" value="Peptidase_S66"/>
    <property type="match status" value="1"/>
</dbReference>
<evidence type="ECO:0000313" key="8">
    <source>
        <dbReference type="EMBL" id="MFD2547731.1"/>
    </source>
</evidence>
<evidence type="ECO:0000256" key="2">
    <source>
        <dbReference type="ARBA" id="ARBA00022645"/>
    </source>
</evidence>
<dbReference type="PANTHER" id="PTHR30237">
    <property type="entry name" value="MURAMOYLTETRAPEPTIDE CARBOXYPEPTIDASE"/>
    <property type="match status" value="1"/>
</dbReference>
<reference evidence="9" key="1">
    <citation type="journal article" date="2019" name="Int. J. Syst. Evol. Microbiol.">
        <title>The Global Catalogue of Microorganisms (GCM) 10K type strain sequencing project: providing services to taxonomists for standard genome sequencing and annotation.</title>
        <authorList>
            <consortium name="The Broad Institute Genomics Platform"/>
            <consortium name="The Broad Institute Genome Sequencing Center for Infectious Disease"/>
            <person name="Wu L."/>
            <person name="Ma J."/>
        </authorList>
    </citation>
    <scope>NUCLEOTIDE SEQUENCE [LARGE SCALE GENOMIC DNA]</scope>
    <source>
        <strain evidence="9">KCTC 42662</strain>
    </source>
</reference>
<dbReference type="InterPro" id="IPR040449">
    <property type="entry name" value="Peptidase_S66_N"/>
</dbReference>
<keyword evidence="4" id="KW-0378">Hydrolase</keyword>
<dbReference type="InterPro" id="IPR040921">
    <property type="entry name" value="Peptidase_S66C"/>
</dbReference>
<dbReference type="InterPro" id="IPR003507">
    <property type="entry name" value="S66_fam"/>
</dbReference>
<protein>
    <submittedName>
        <fullName evidence="8">LD-carboxypeptidase</fullName>
    </submittedName>
</protein>
<dbReference type="Pfam" id="PF17676">
    <property type="entry name" value="Peptidase_S66C"/>
    <property type="match status" value="1"/>
</dbReference>